<dbReference type="GeneID" id="39873747"/>
<evidence type="ECO:0008006" key="5">
    <source>
        <dbReference type="Google" id="ProtNLM"/>
    </source>
</evidence>
<dbReference type="OrthoDB" id="366939at2759"/>
<evidence type="ECO:0000256" key="2">
    <source>
        <dbReference type="SAM" id="MobiDB-lite"/>
    </source>
</evidence>
<dbReference type="RefSeq" id="XP_028866220.1">
    <property type="nucleotide sequence ID" value="XM_029010387.1"/>
</dbReference>
<feature type="coiled-coil region" evidence="1">
    <location>
        <begin position="555"/>
        <end position="618"/>
    </location>
</feature>
<dbReference type="EMBL" id="BDSA01000002">
    <property type="protein sequence ID" value="GBE59977.1"/>
    <property type="molecule type" value="Genomic_DNA"/>
</dbReference>
<dbReference type="VEuPathDB" id="PiroplasmaDB:BOVATA_014700"/>
<accession>A0A2H6KAF0</accession>
<evidence type="ECO:0000256" key="1">
    <source>
        <dbReference type="SAM" id="Coils"/>
    </source>
</evidence>
<sequence>MSFLLQCLKGSQTLLSFYYPGINDTIEALKGSIGKGSGVPGFGEAIGRVQAGLERYEREMEERSQKVVNDATLINRLIGALNGTLSKIHSKPLVKQLDDDIKPMAQRMWAVAEGFENDAGELDDGLKKQLTPVVEKVKQAVKTFKEVAEKPEVNGQAGVVDRELVRQQKTVESAIVREAKSVQSVLDSEFRNLHDNINILSKEKQKHFELVKEAVQKAKDDVDELFGENGEHFEESYTKVITMKFGHLGDRVEVLKAKDPGDGTSDDNKCKLEREVDEVKKAVLNVEKLYTEKLTTIKKEVDLAVNQAVSRLQTVDTAVKTGLQGVRDEIHTQLEEFVDGVGKWIKEGIERASSTYNGFSGEKKGFTYLVNQVNASQILSGEDSGLKDLLGRVQNENITLAGAIEMFLRNLKDDVNGKVPKPSELLQQLQITLTTALETELKAVIDEDPDKIKLKDLMQEYHQETMLNGDSFKLRGMIEAFKGRVKNDGFKGDGHSASFKPEEMKGYQDDKTGGTDQGAKPKYDWAMKNLFAQINDLESLPGAIDVARQATEELMRQLSKSIEGIKSKIESIEQAVTDADQQLEASIGTVTDAYNQAEQKSREAVEQLNTNLQQAVRRSFDQLTSQVQSLFTKQKRAELAALESVVTAQLARIEEIIREDKATGVKGFLRDLKDGITEHILDGPLTASTKLPDLATKLVTFFEPLFEYVDDQLVPRTPGTSTRSPQQPTDPNAAKVRKISGKLAMLLAHLMNNKNKVCNFETQFSNDLASLIDAVNEFGAVKFGEGQHPDLLNIVRTGMNDFAKQLKYAYINMYDTQSIKWQEVKDDDFVLTESAMRCAKIALTTVPILLSEFEVLLKNTSIAGDWYTLSIHLHNNSNALGAFFKTAGYGVPKSEDMSNEELKNKEDFCGEQIHDLLEGLDHKLYSTKKSFQIIDGLPIEHEEQNGLLQKLHGCLVKYFSVCHLTHIDKPRTPCSVYEMLAWCAGLQFNSIFEPLCSYFKELFQKPKDQKDVPYDQIEDSSLSLVGTKTIHPSHLVTALNDVCSRSYYVLVGILGNGHADGVYACEFPSNSLNLSYPSSPSQCFAILADVLCRLYEQLYLLYEQCKHGQFCSGWNKCWYGRGVAGSSWSCNTLQCPNQTGDQTATQSTNQKHNQRCDQNCKQHSDCGIKSPLQSFLEDGLVGFLPHQLTKLGCGVACSTGRYLEEVLADFCGKPDKPLSKLCSYLTCISQRTPQTLGDLFAFYFNFLDKWNSNDGHKRYAFINAVQSANFGDPKTTLEIGPMFGSSDHAGQTHPNADLHSLVKCESNSGDASLPCGPYLMPICRDIWNTFSSKNSGKYLSWIVYLSETFYDLLKKLYDDCCATCDRKGSRCYENAAVKHVK</sequence>
<comment type="caution">
    <text evidence="3">The sequence shown here is derived from an EMBL/GenBank/DDBJ whole genome shotgun (WGS) entry which is preliminary data.</text>
</comment>
<name>A0A2H6KAF0_9APIC</name>
<reference evidence="3 4" key="1">
    <citation type="journal article" date="2017" name="BMC Genomics">
        <title>Whole-genome assembly of Babesia ovata and comparative genomics between closely related pathogens.</title>
        <authorList>
            <person name="Yamagishi J."/>
            <person name="Asada M."/>
            <person name="Hakimi H."/>
            <person name="Tanaka T.Q."/>
            <person name="Sugimoto C."/>
            <person name="Kawazu S."/>
        </authorList>
    </citation>
    <scope>NUCLEOTIDE SEQUENCE [LARGE SCALE GENOMIC DNA]</scope>
    <source>
        <strain evidence="3 4">Miyake</strain>
    </source>
</reference>
<keyword evidence="1" id="KW-0175">Coiled coil</keyword>
<proteinExistence type="predicted"/>
<feature type="region of interest" description="Disordered" evidence="2">
    <location>
        <begin position="714"/>
        <end position="734"/>
    </location>
</feature>
<keyword evidence="4" id="KW-1185">Reference proteome</keyword>
<protein>
    <recommendedName>
        <fullName evidence="5">Extracellular matrix-binding ebh</fullName>
    </recommendedName>
</protein>
<organism evidence="3 4">
    <name type="scientific">Babesia ovata</name>
    <dbReference type="NCBI Taxonomy" id="189622"/>
    <lineage>
        <taxon>Eukaryota</taxon>
        <taxon>Sar</taxon>
        <taxon>Alveolata</taxon>
        <taxon>Apicomplexa</taxon>
        <taxon>Aconoidasida</taxon>
        <taxon>Piroplasmida</taxon>
        <taxon>Babesiidae</taxon>
        <taxon>Babesia</taxon>
    </lineage>
</organism>
<feature type="compositionally biased region" description="Polar residues" evidence="2">
    <location>
        <begin position="718"/>
        <end position="730"/>
    </location>
</feature>
<dbReference type="Proteomes" id="UP000236319">
    <property type="component" value="Unassembled WGS sequence"/>
</dbReference>
<gene>
    <name evidence="3" type="ORF">BOVATA_014700</name>
</gene>
<feature type="region of interest" description="Disordered" evidence="2">
    <location>
        <begin position="491"/>
        <end position="517"/>
    </location>
</feature>
<evidence type="ECO:0000313" key="3">
    <source>
        <dbReference type="EMBL" id="GBE59977.1"/>
    </source>
</evidence>
<evidence type="ECO:0000313" key="4">
    <source>
        <dbReference type="Proteomes" id="UP000236319"/>
    </source>
</evidence>